<keyword evidence="4" id="KW-1185">Reference proteome</keyword>
<feature type="signal peptide" evidence="1">
    <location>
        <begin position="1"/>
        <end position="27"/>
    </location>
</feature>
<dbReference type="Gene3D" id="1.10.10.2520">
    <property type="entry name" value="Cell wall hydrolase SleB, domain 1"/>
    <property type="match status" value="1"/>
</dbReference>
<dbReference type="GO" id="GO:0016787">
    <property type="term" value="F:hydrolase activity"/>
    <property type="evidence" value="ECO:0007669"/>
    <property type="project" value="UniProtKB-KW"/>
</dbReference>
<name>A0A1G9D0N3_9RHOB</name>
<dbReference type="InterPro" id="IPR042047">
    <property type="entry name" value="SleB_dom1"/>
</dbReference>
<sequence>MLTRKLLWAALVALAGAGVAAVAPALADVSMSQSNAPRLLVGEHMTSLMEIERKGLGRLGEGRMERLAGTPKPRAGRVEVGQIRYDVEWLDALPAPKRGGDELSCLAEALYFEARGETVKGQFAVAEVILNRVDSDHFPDSVCGVVHQGTGKRYQCQFTYTCDGRPETISEAEAYERMRKIAAVMLAGAPRVLTKGATHYHTLAVSPRWARRFDHTATIGEHRFYRMSERVAQR</sequence>
<keyword evidence="3" id="KW-0378">Hydrolase</keyword>
<evidence type="ECO:0000259" key="2">
    <source>
        <dbReference type="Pfam" id="PF07486"/>
    </source>
</evidence>
<keyword evidence="1" id="KW-0732">Signal</keyword>
<reference evidence="4" key="1">
    <citation type="submission" date="2016-10" db="EMBL/GenBank/DDBJ databases">
        <authorList>
            <person name="Varghese N."/>
            <person name="Submissions S."/>
        </authorList>
    </citation>
    <scope>NUCLEOTIDE SEQUENCE [LARGE SCALE GENOMIC DNA]</scope>
    <source>
        <strain evidence="4">CGMCC 1.10789</strain>
    </source>
</reference>
<dbReference type="EMBL" id="FNFV01000003">
    <property type="protein sequence ID" value="SDK57480.1"/>
    <property type="molecule type" value="Genomic_DNA"/>
</dbReference>
<organism evidence="3 4">
    <name type="scientific">Meinhardsimonia xiamenensis</name>
    <dbReference type="NCBI Taxonomy" id="990712"/>
    <lineage>
        <taxon>Bacteria</taxon>
        <taxon>Pseudomonadati</taxon>
        <taxon>Pseudomonadota</taxon>
        <taxon>Alphaproteobacteria</taxon>
        <taxon>Rhodobacterales</taxon>
        <taxon>Paracoccaceae</taxon>
        <taxon>Meinhardsimonia</taxon>
    </lineage>
</organism>
<feature type="domain" description="Cell wall hydrolase SleB" evidence="2">
    <location>
        <begin position="116"/>
        <end position="225"/>
    </location>
</feature>
<protein>
    <submittedName>
        <fullName evidence="3">Cell Wall Hydrolase</fullName>
    </submittedName>
</protein>
<evidence type="ECO:0000256" key="1">
    <source>
        <dbReference type="SAM" id="SignalP"/>
    </source>
</evidence>
<dbReference type="InterPro" id="IPR011105">
    <property type="entry name" value="Cell_wall_hydrolase_SleB"/>
</dbReference>
<dbReference type="Proteomes" id="UP000199328">
    <property type="component" value="Unassembled WGS sequence"/>
</dbReference>
<evidence type="ECO:0000313" key="3">
    <source>
        <dbReference type="EMBL" id="SDK57480.1"/>
    </source>
</evidence>
<accession>A0A1G9D0N3</accession>
<gene>
    <name evidence="3" type="ORF">SAMN05216257_103304</name>
</gene>
<dbReference type="Pfam" id="PF07486">
    <property type="entry name" value="Hydrolase_2"/>
    <property type="match status" value="1"/>
</dbReference>
<dbReference type="RefSeq" id="WP_170068359.1">
    <property type="nucleotide sequence ID" value="NZ_FNFV01000003.1"/>
</dbReference>
<proteinExistence type="predicted"/>
<dbReference type="AlphaFoldDB" id="A0A1G9D0N3"/>
<dbReference type="STRING" id="990712.SAMN05216257_103304"/>
<feature type="chain" id="PRO_5011438378" evidence="1">
    <location>
        <begin position="28"/>
        <end position="234"/>
    </location>
</feature>
<evidence type="ECO:0000313" key="4">
    <source>
        <dbReference type="Proteomes" id="UP000199328"/>
    </source>
</evidence>